<feature type="domain" description="SLC41A/MgtE integral membrane" evidence="10">
    <location>
        <begin position="112"/>
        <end position="245"/>
    </location>
</feature>
<feature type="transmembrane region" description="Helical" evidence="9">
    <location>
        <begin position="289"/>
        <end position="309"/>
    </location>
</feature>
<evidence type="ECO:0000256" key="7">
    <source>
        <dbReference type="ARBA" id="ARBA00023065"/>
    </source>
</evidence>
<evidence type="ECO:0000256" key="2">
    <source>
        <dbReference type="ARBA" id="ARBA00009749"/>
    </source>
</evidence>
<dbReference type="FunFam" id="1.10.357.20:FF:000001">
    <property type="entry name" value="Solute carrier family 41 member 2"/>
    <property type="match status" value="1"/>
</dbReference>
<evidence type="ECO:0000256" key="5">
    <source>
        <dbReference type="ARBA" id="ARBA00022842"/>
    </source>
</evidence>
<reference evidence="11" key="1">
    <citation type="journal article" date="2023" name="IScience">
        <title>Live-bearing cockroach genome reveals convergent evolutionary mechanisms linked to viviparity in insects and beyond.</title>
        <authorList>
            <person name="Fouks B."/>
            <person name="Harrison M.C."/>
            <person name="Mikhailova A.A."/>
            <person name="Marchal E."/>
            <person name="English S."/>
            <person name="Carruthers M."/>
            <person name="Jennings E.C."/>
            <person name="Chiamaka E.L."/>
            <person name="Frigard R.A."/>
            <person name="Pippel M."/>
            <person name="Attardo G.M."/>
            <person name="Benoit J.B."/>
            <person name="Bornberg-Bauer E."/>
            <person name="Tobe S.S."/>
        </authorList>
    </citation>
    <scope>NUCLEOTIDE SEQUENCE</scope>
    <source>
        <strain evidence="11">Stay&amp;Tobe</strain>
    </source>
</reference>
<keyword evidence="8 9" id="KW-0472">Membrane</keyword>
<evidence type="ECO:0000256" key="8">
    <source>
        <dbReference type="ARBA" id="ARBA00023136"/>
    </source>
</evidence>
<comment type="caution">
    <text evidence="11">The sequence shown here is derived from an EMBL/GenBank/DDBJ whole genome shotgun (WGS) entry which is preliminary data.</text>
</comment>
<dbReference type="PANTHER" id="PTHR16228:SF7">
    <property type="entry name" value="SLC41A_MGTE INTEGRAL MEMBRANE DOMAIN-CONTAINING PROTEIN"/>
    <property type="match status" value="1"/>
</dbReference>
<sequence length="480" mass="52272">VSDEGGEMGPQEDKEFPFALMEITPLAAADADNDTAGTLPDIVKTNPASNAPECCNVIEQENASSETHLGIGAQVVAPFLIAGMGMVGAGFYLDHVQHWEVFVKVPEIVILVPSLLGLKGNLEMTLASRLSTEANLGHMDDSKEQWSMIVGNLTLVQCQAIVVGLLSAVVAITMVAVTQQKFEVSHTLLLCSCSIITSSIASLLLGFITATVIVVSRCFKINPDNVSTPIAASLGDITSLALLSWVASKLYTAKDHTWISSLIIGCYILVIPFWIFIAKKNKYTKSVLYNGWTPVILAMKISTFAGLILDVLMNKYSAIAVYQPVINGVGGNLVSVQASRLSTQLHKHNELGTLPPSSRICINPLDAFFSKQQYATTARVLMLMVVPGHLIFMYTIMYFKGENDSPSRLFVILYLIAALLQVCILLYVAYILTYFFWSLKIDPDNSTIPYLTALGDLLGIVLLGITFELLNLVEYKHNPT</sequence>
<evidence type="ECO:0000256" key="9">
    <source>
        <dbReference type="SAM" id="Phobius"/>
    </source>
</evidence>
<evidence type="ECO:0000256" key="3">
    <source>
        <dbReference type="ARBA" id="ARBA00022448"/>
    </source>
</evidence>
<dbReference type="AlphaFoldDB" id="A0AAD8EDV0"/>
<evidence type="ECO:0000313" key="12">
    <source>
        <dbReference type="Proteomes" id="UP001233999"/>
    </source>
</evidence>
<feature type="transmembrane region" description="Helical" evidence="9">
    <location>
        <begin position="448"/>
        <end position="470"/>
    </location>
</feature>
<evidence type="ECO:0000259" key="10">
    <source>
        <dbReference type="Pfam" id="PF01769"/>
    </source>
</evidence>
<name>A0AAD8EDV0_DIPPU</name>
<dbReference type="PANTHER" id="PTHR16228">
    <property type="entry name" value="DIVALENT CATION TRANSPORTER SOLUTE CARRIER FAMILY 41"/>
    <property type="match status" value="1"/>
</dbReference>
<evidence type="ECO:0000256" key="6">
    <source>
        <dbReference type="ARBA" id="ARBA00022989"/>
    </source>
</evidence>
<dbReference type="Proteomes" id="UP001233999">
    <property type="component" value="Unassembled WGS sequence"/>
</dbReference>
<evidence type="ECO:0000256" key="1">
    <source>
        <dbReference type="ARBA" id="ARBA00004141"/>
    </source>
</evidence>
<dbReference type="InterPro" id="IPR045349">
    <property type="entry name" value="SLC41A1-3"/>
</dbReference>
<feature type="transmembrane region" description="Helical" evidence="9">
    <location>
        <begin position="188"/>
        <end position="214"/>
    </location>
</feature>
<comment type="subcellular location">
    <subcellularLocation>
        <location evidence="1">Membrane</location>
        <topology evidence="1">Multi-pass membrane protein</topology>
    </subcellularLocation>
</comment>
<dbReference type="InterPro" id="IPR006667">
    <property type="entry name" value="SLC41_membr_dom"/>
</dbReference>
<keyword evidence="12" id="KW-1185">Reference proteome</keyword>
<keyword evidence="6 9" id="KW-1133">Transmembrane helix</keyword>
<comment type="similarity">
    <text evidence="2">Belongs to the SLC41A transporter family.</text>
</comment>
<dbReference type="SUPFAM" id="SSF161093">
    <property type="entry name" value="MgtE membrane domain-like"/>
    <property type="match status" value="2"/>
</dbReference>
<keyword evidence="3" id="KW-0813">Transport</keyword>
<proteinExistence type="inferred from homology"/>
<feature type="non-terminal residue" evidence="11">
    <location>
        <position position="480"/>
    </location>
</feature>
<organism evidence="11 12">
    <name type="scientific">Diploptera punctata</name>
    <name type="common">Pacific beetle cockroach</name>
    <dbReference type="NCBI Taxonomy" id="6984"/>
    <lineage>
        <taxon>Eukaryota</taxon>
        <taxon>Metazoa</taxon>
        <taxon>Ecdysozoa</taxon>
        <taxon>Arthropoda</taxon>
        <taxon>Hexapoda</taxon>
        <taxon>Insecta</taxon>
        <taxon>Pterygota</taxon>
        <taxon>Neoptera</taxon>
        <taxon>Polyneoptera</taxon>
        <taxon>Dictyoptera</taxon>
        <taxon>Blattodea</taxon>
        <taxon>Blaberoidea</taxon>
        <taxon>Blaberidae</taxon>
        <taxon>Diplopterinae</taxon>
        <taxon>Diploptera</taxon>
    </lineage>
</organism>
<keyword evidence="5" id="KW-0460">Magnesium</keyword>
<feature type="transmembrane region" description="Helical" evidence="9">
    <location>
        <begin position="75"/>
        <end position="93"/>
    </location>
</feature>
<dbReference type="Pfam" id="PF01769">
    <property type="entry name" value="MgtE"/>
    <property type="match status" value="2"/>
</dbReference>
<dbReference type="GO" id="GO:0005886">
    <property type="term" value="C:plasma membrane"/>
    <property type="evidence" value="ECO:0007669"/>
    <property type="project" value="TreeGrafter"/>
</dbReference>
<dbReference type="EMBL" id="JASPKZ010007197">
    <property type="protein sequence ID" value="KAJ9586152.1"/>
    <property type="molecule type" value="Genomic_DNA"/>
</dbReference>
<keyword evidence="7" id="KW-0406">Ion transport</keyword>
<evidence type="ECO:0000313" key="11">
    <source>
        <dbReference type="EMBL" id="KAJ9586152.1"/>
    </source>
</evidence>
<feature type="transmembrane region" description="Helical" evidence="9">
    <location>
        <begin position="380"/>
        <end position="399"/>
    </location>
</feature>
<reference evidence="11" key="2">
    <citation type="submission" date="2023-05" db="EMBL/GenBank/DDBJ databases">
        <authorList>
            <person name="Fouks B."/>
        </authorList>
    </citation>
    <scope>NUCLEOTIDE SEQUENCE</scope>
    <source>
        <strain evidence="11">Stay&amp;Tobe</strain>
        <tissue evidence="11">Testes</tissue>
    </source>
</reference>
<feature type="transmembrane region" description="Helical" evidence="9">
    <location>
        <begin position="411"/>
        <end position="436"/>
    </location>
</feature>
<evidence type="ECO:0000256" key="4">
    <source>
        <dbReference type="ARBA" id="ARBA00022692"/>
    </source>
</evidence>
<keyword evidence="4 9" id="KW-0812">Transmembrane</keyword>
<protein>
    <recommendedName>
        <fullName evidence="10">SLC41A/MgtE integral membrane domain-containing protein</fullName>
    </recommendedName>
</protein>
<accession>A0AAD8EDV0</accession>
<dbReference type="GO" id="GO:0008324">
    <property type="term" value="F:monoatomic cation transmembrane transporter activity"/>
    <property type="evidence" value="ECO:0007669"/>
    <property type="project" value="InterPro"/>
</dbReference>
<feature type="transmembrane region" description="Helical" evidence="9">
    <location>
        <begin position="226"/>
        <end position="246"/>
    </location>
</feature>
<feature type="transmembrane region" description="Helical" evidence="9">
    <location>
        <begin position="258"/>
        <end position="277"/>
    </location>
</feature>
<feature type="domain" description="SLC41A/MgtE integral membrane" evidence="10">
    <location>
        <begin position="323"/>
        <end position="463"/>
    </location>
</feature>
<dbReference type="Gene3D" id="1.10.357.20">
    <property type="entry name" value="SLC41 divalent cation transporters, integral membrane domain"/>
    <property type="match status" value="2"/>
</dbReference>
<feature type="transmembrane region" description="Helical" evidence="9">
    <location>
        <begin position="149"/>
        <end position="176"/>
    </location>
</feature>
<dbReference type="InterPro" id="IPR036739">
    <property type="entry name" value="SLC41_membr_dom_sf"/>
</dbReference>
<gene>
    <name evidence="11" type="ORF">L9F63_020195</name>
</gene>